<name>A0AAD7DRV8_MYCRO</name>
<sequence length="205" mass="22092">MALCRGECQKKALVTQRMVQAQAEQAAPAGPISTSLQGQRRKWWRGVTNGALARQIAAAEEGNGDGGGIMDEARASQSVQNASVTPKRNWGGRGSTKNFIMQHAGGITLLKNLSRNPDRSVRDDRVRGQGNSAPELRKDLRVRGGPTNLIKARAVRRKESGVDKDTTPVNETALFCAGSWCDAYMDLHTVCEVVGLSGRANIPLL</sequence>
<evidence type="ECO:0000313" key="2">
    <source>
        <dbReference type="Proteomes" id="UP001221757"/>
    </source>
</evidence>
<reference evidence="1" key="1">
    <citation type="submission" date="2023-03" db="EMBL/GenBank/DDBJ databases">
        <title>Massive genome expansion in bonnet fungi (Mycena s.s.) driven by repeated elements and novel gene families across ecological guilds.</title>
        <authorList>
            <consortium name="Lawrence Berkeley National Laboratory"/>
            <person name="Harder C.B."/>
            <person name="Miyauchi S."/>
            <person name="Viragh M."/>
            <person name="Kuo A."/>
            <person name="Thoen E."/>
            <person name="Andreopoulos B."/>
            <person name="Lu D."/>
            <person name="Skrede I."/>
            <person name="Drula E."/>
            <person name="Henrissat B."/>
            <person name="Morin E."/>
            <person name="Kohler A."/>
            <person name="Barry K."/>
            <person name="LaButti K."/>
            <person name="Morin E."/>
            <person name="Salamov A."/>
            <person name="Lipzen A."/>
            <person name="Mereny Z."/>
            <person name="Hegedus B."/>
            <person name="Baldrian P."/>
            <person name="Stursova M."/>
            <person name="Weitz H."/>
            <person name="Taylor A."/>
            <person name="Grigoriev I.V."/>
            <person name="Nagy L.G."/>
            <person name="Martin F."/>
            <person name="Kauserud H."/>
        </authorList>
    </citation>
    <scope>NUCLEOTIDE SEQUENCE</scope>
    <source>
        <strain evidence="1">CBHHK067</strain>
    </source>
</reference>
<organism evidence="1 2">
    <name type="scientific">Mycena rosella</name>
    <name type="common">Pink bonnet</name>
    <name type="synonym">Agaricus rosellus</name>
    <dbReference type="NCBI Taxonomy" id="1033263"/>
    <lineage>
        <taxon>Eukaryota</taxon>
        <taxon>Fungi</taxon>
        <taxon>Dikarya</taxon>
        <taxon>Basidiomycota</taxon>
        <taxon>Agaricomycotina</taxon>
        <taxon>Agaricomycetes</taxon>
        <taxon>Agaricomycetidae</taxon>
        <taxon>Agaricales</taxon>
        <taxon>Marasmiineae</taxon>
        <taxon>Mycenaceae</taxon>
        <taxon>Mycena</taxon>
    </lineage>
</organism>
<dbReference type="AlphaFoldDB" id="A0AAD7DRV8"/>
<evidence type="ECO:0000313" key="1">
    <source>
        <dbReference type="EMBL" id="KAJ7697901.1"/>
    </source>
</evidence>
<dbReference type="Proteomes" id="UP001221757">
    <property type="component" value="Unassembled WGS sequence"/>
</dbReference>
<dbReference type="EMBL" id="JARKIE010000028">
    <property type="protein sequence ID" value="KAJ7697901.1"/>
    <property type="molecule type" value="Genomic_DNA"/>
</dbReference>
<accession>A0AAD7DRV8</accession>
<comment type="caution">
    <text evidence="1">The sequence shown here is derived from an EMBL/GenBank/DDBJ whole genome shotgun (WGS) entry which is preliminary data.</text>
</comment>
<gene>
    <name evidence="1" type="ORF">B0H17DRAFT_1130181</name>
</gene>
<proteinExistence type="predicted"/>
<keyword evidence="2" id="KW-1185">Reference proteome</keyword>
<protein>
    <submittedName>
        <fullName evidence="1">Uncharacterized protein</fullName>
    </submittedName>
</protein>